<comment type="caution">
    <text evidence="8">The sequence shown here is derived from an EMBL/GenBank/DDBJ whole genome shotgun (WGS) entry which is preliminary data.</text>
</comment>
<feature type="transmembrane region" description="Helical" evidence="6">
    <location>
        <begin position="483"/>
        <end position="507"/>
    </location>
</feature>
<evidence type="ECO:0000313" key="8">
    <source>
        <dbReference type="EMBL" id="RAO67618.1"/>
    </source>
</evidence>
<accession>A0A364KVP1</accession>
<protein>
    <recommendedName>
        <fullName evidence="7">Major facilitator superfamily (MFS) profile domain-containing protein</fullName>
    </recommendedName>
</protein>
<sequence length="534" mass="58347">METNSSPSNTSIAPICENLDERNTEMFLKDIEKKGDADTRAIHPPIGSPQNLIAAENYSVFTVKQKRIMIATVSFASWISPLTGAIYYPAVNQIAADLHVSVSKVALTVTTYLLFQGLGPMMVAGFSDKAGRKPAYMDNYVALLLLRMVQAAGSSGTIVLSNGLVGDIIPSSERGKYIAFASIGLILGPSLSPVLGGLLSQYLGWHWIFWFLLIFSGAYFIPLLLFLPETCRNIVGDGSVPPPKSSWNLSDHIRFHNRAKEGIPIDEAKMKELRNNHKITFPNPISTLRILGEPEMIFLLFGNSVAMSCFYAVSTGTAQAFNRNYGFDELQISLMFLPIGAGGLASAFTAGYLVDWNYRRHAKRLGYPVHKNRQTDLSKFPIEVARMQIAVPHFFLGAIAMVGYGWVLESKVTFGGLIIFLFLIGYTTDVVGQTLMVLCVDINPGRPANVSAANNVMKCLVGAGVSAAIVPMSDAIGYGAPRWAYTVLGALFLIGSLGPIVSMRYGIAWRQAQKEKADCKKQEKQARMEARAVH</sequence>
<dbReference type="PROSITE" id="PS50850">
    <property type="entry name" value="MFS"/>
    <property type="match status" value="1"/>
</dbReference>
<feature type="transmembrane region" description="Helical" evidence="6">
    <location>
        <begin position="296"/>
        <end position="314"/>
    </location>
</feature>
<dbReference type="PANTHER" id="PTHR23502">
    <property type="entry name" value="MAJOR FACILITATOR SUPERFAMILY"/>
    <property type="match status" value="1"/>
</dbReference>
<evidence type="ECO:0000259" key="7">
    <source>
        <dbReference type="PROSITE" id="PS50850"/>
    </source>
</evidence>
<name>A0A364KVP1_TALAM</name>
<evidence type="ECO:0000256" key="4">
    <source>
        <dbReference type="ARBA" id="ARBA00022989"/>
    </source>
</evidence>
<feature type="transmembrane region" description="Helical" evidence="6">
    <location>
        <begin position="334"/>
        <end position="354"/>
    </location>
</feature>
<feature type="domain" description="Major facilitator superfamily (MFS) profile" evidence="7">
    <location>
        <begin position="1"/>
        <end position="507"/>
    </location>
</feature>
<dbReference type="GO" id="GO:0005886">
    <property type="term" value="C:plasma membrane"/>
    <property type="evidence" value="ECO:0007669"/>
    <property type="project" value="TreeGrafter"/>
</dbReference>
<evidence type="ECO:0000256" key="5">
    <source>
        <dbReference type="ARBA" id="ARBA00023136"/>
    </source>
</evidence>
<feature type="transmembrane region" description="Helical" evidence="6">
    <location>
        <begin position="452"/>
        <end position="471"/>
    </location>
</feature>
<dbReference type="Gene3D" id="1.20.1250.20">
    <property type="entry name" value="MFS general substrate transporter like domains"/>
    <property type="match status" value="1"/>
</dbReference>
<dbReference type="PANTHER" id="PTHR23502:SF51">
    <property type="entry name" value="QUINIDINE RESISTANCE PROTEIN 1-RELATED"/>
    <property type="match status" value="1"/>
</dbReference>
<feature type="transmembrane region" description="Helical" evidence="6">
    <location>
        <begin position="177"/>
        <end position="195"/>
    </location>
</feature>
<dbReference type="InterPro" id="IPR020846">
    <property type="entry name" value="MFS_dom"/>
</dbReference>
<dbReference type="RefSeq" id="XP_040732134.1">
    <property type="nucleotide sequence ID" value="XM_040875908.1"/>
</dbReference>
<evidence type="ECO:0000256" key="6">
    <source>
        <dbReference type="SAM" id="Phobius"/>
    </source>
</evidence>
<dbReference type="EMBL" id="MIKG01000006">
    <property type="protein sequence ID" value="RAO67618.1"/>
    <property type="molecule type" value="Genomic_DNA"/>
</dbReference>
<feature type="transmembrane region" description="Helical" evidence="6">
    <location>
        <begin position="68"/>
        <end position="90"/>
    </location>
</feature>
<keyword evidence="9" id="KW-1185">Reference proteome</keyword>
<dbReference type="InterPro" id="IPR011701">
    <property type="entry name" value="MFS"/>
</dbReference>
<organism evidence="8 9">
    <name type="scientific">Talaromyces amestolkiae</name>
    <dbReference type="NCBI Taxonomy" id="1196081"/>
    <lineage>
        <taxon>Eukaryota</taxon>
        <taxon>Fungi</taxon>
        <taxon>Dikarya</taxon>
        <taxon>Ascomycota</taxon>
        <taxon>Pezizomycotina</taxon>
        <taxon>Eurotiomycetes</taxon>
        <taxon>Eurotiomycetidae</taxon>
        <taxon>Eurotiales</taxon>
        <taxon>Trichocomaceae</taxon>
        <taxon>Talaromyces</taxon>
        <taxon>Talaromyces sect. Talaromyces</taxon>
    </lineage>
</organism>
<keyword evidence="4 6" id="KW-1133">Transmembrane helix</keyword>
<dbReference type="STRING" id="1196081.A0A364KVP1"/>
<keyword evidence="2" id="KW-0813">Transport</keyword>
<dbReference type="AlphaFoldDB" id="A0A364KVP1"/>
<dbReference type="SUPFAM" id="SSF103473">
    <property type="entry name" value="MFS general substrate transporter"/>
    <property type="match status" value="1"/>
</dbReference>
<evidence type="ECO:0000313" key="9">
    <source>
        <dbReference type="Proteomes" id="UP000249363"/>
    </source>
</evidence>
<gene>
    <name evidence="8" type="ORF">BHQ10_003630</name>
</gene>
<evidence type="ECO:0000256" key="1">
    <source>
        <dbReference type="ARBA" id="ARBA00004141"/>
    </source>
</evidence>
<feature type="transmembrane region" description="Helical" evidence="6">
    <location>
        <begin position="207"/>
        <end position="227"/>
    </location>
</feature>
<feature type="transmembrane region" description="Helical" evidence="6">
    <location>
        <begin position="389"/>
        <end position="408"/>
    </location>
</feature>
<reference evidence="8 9" key="1">
    <citation type="journal article" date="2017" name="Biotechnol. Biofuels">
        <title>Differential beta-glucosidase expression as a function of carbon source availability in Talaromyces amestolkiae: a genomic and proteomic approach.</title>
        <authorList>
            <person name="de Eugenio L.I."/>
            <person name="Mendez-Liter J.A."/>
            <person name="Nieto-Dominguez M."/>
            <person name="Alonso L."/>
            <person name="Gil-Munoz J."/>
            <person name="Barriuso J."/>
            <person name="Prieto A."/>
            <person name="Martinez M.J."/>
        </authorList>
    </citation>
    <scope>NUCLEOTIDE SEQUENCE [LARGE SCALE GENOMIC DNA]</scope>
    <source>
        <strain evidence="8 9">CIB</strain>
    </source>
</reference>
<feature type="transmembrane region" description="Helical" evidence="6">
    <location>
        <begin position="102"/>
        <end position="124"/>
    </location>
</feature>
<proteinExistence type="predicted"/>
<dbReference type="OrthoDB" id="440553at2759"/>
<dbReference type="InterPro" id="IPR036259">
    <property type="entry name" value="MFS_trans_sf"/>
</dbReference>
<dbReference type="Proteomes" id="UP000249363">
    <property type="component" value="Unassembled WGS sequence"/>
</dbReference>
<comment type="subcellular location">
    <subcellularLocation>
        <location evidence="1">Membrane</location>
        <topology evidence="1">Multi-pass membrane protein</topology>
    </subcellularLocation>
</comment>
<dbReference type="GO" id="GO:0022857">
    <property type="term" value="F:transmembrane transporter activity"/>
    <property type="evidence" value="ECO:0007669"/>
    <property type="project" value="InterPro"/>
</dbReference>
<feature type="transmembrane region" description="Helical" evidence="6">
    <location>
        <begin position="414"/>
        <end position="440"/>
    </location>
</feature>
<evidence type="ECO:0000256" key="2">
    <source>
        <dbReference type="ARBA" id="ARBA00022448"/>
    </source>
</evidence>
<dbReference type="GeneID" id="63792846"/>
<evidence type="ECO:0000256" key="3">
    <source>
        <dbReference type="ARBA" id="ARBA00022692"/>
    </source>
</evidence>
<dbReference type="Pfam" id="PF07690">
    <property type="entry name" value="MFS_1"/>
    <property type="match status" value="1"/>
</dbReference>
<keyword evidence="3 6" id="KW-0812">Transmembrane</keyword>
<keyword evidence="5 6" id="KW-0472">Membrane</keyword>